<accession>A0A5N6RWG0</accession>
<evidence type="ECO:0000259" key="5">
    <source>
        <dbReference type="SMART" id="SM00856"/>
    </source>
</evidence>
<name>A0A5N6RWG0_9ROSI</name>
<protein>
    <recommendedName>
        <fullName evidence="5">Pectinesterase inhibitor domain-containing protein</fullName>
    </recommendedName>
</protein>
<dbReference type="EMBL" id="CM017328">
    <property type="protein sequence ID" value="KAE8126039.1"/>
    <property type="molecule type" value="Genomic_DNA"/>
</dbReference>
<reference evidence="6 7" key="1">
    <citation type="submission" date="2019-06" db="EMBL/GenBank/DDBJ databases">
        <title>A chromosomal-level reference genome of Carpinus fangiana (Coryloideae, Betulaceae).</title>
        <authorList>
            <person name="Yang X."/>
            <person name="Wang Z."/>
            <person name="Zhang L."/>
            <person name="Hao G."/>
            <person name="Liu J."/>
            <person name="Yang Y."/>
        </authorList>
    </citation>
    <scope>NUCLEOTIDE SEQUENCE [LARGE SCALE GENOMIC DNA]</scope>
    <source>
        <strain evidence="6">Cfa_2016G</strain>
        <tissue evidence="6">Leaf</tissue>
    </source>
</reference>
<dbReference type="GO" id="GO:0004857">
    <property type="term" value="F:enzyme inhibitor activity"/>
    <property type="evidence" value="ECO:0007669"/>
    <property type="project" value="InterPro"/>
</dbReference>
<feature type="domain" description="Pectinesterase inhibitor" evidence="5">
    <location>
        <begin position="21"/>
        <end position="169"/>
    </location>
</feature>
<evidence type="ECO:0000313" key="6">
    <source>
        <dbReference type="EMBL" id="KAE8126039.1"/>
    </source>
</evidence>
<dbReference type="OrthoDB" id="764172at2759"/>
<evidence type="ECO:0000256" key="1">
    <source>
        <dbReference type="ARBA" id="ARBA00022729"/>
    </source>
</evidence>
<proteinExistence type="inferred from homology"/>
<dbReference type="Pfam" id="PF04043">
    <property type="entry name" value="PMEI"/>
    <property type="match status" value="1"/>
</dbReference>
<feature type="signal peptide" evidence="4">
    <location>
        <begin position="1"/>
        <end position="23"/>
    </location>
</feature>
<keyword evidence="2" id="KW-1015">Disulfide bond</keyword>
<dbReference type="Gene3D" id="1.20.140.40">
    <property type="entry name" value="Invertase/pectin methylesterase inhibitor family protein"/>
    <property type="match status" value="1"/>
</dbReference>
<keyword evidence="7" id="KW-1185">Reference proteome</keyword>
<evidence type="ECO:0000256" key="2">
    <source>
        <dbReference type="ARBA" id="ARBA00023157"/>
    </source>
</evidence>
<evidence type="ECO:0000256" key="4">
    <source>
        <dbReference type="SAM" id="SignalP"/>
    </source>
</evidence>
<dbReference type="SUPFAM" id="SSF101148">
    <property type="entry name" value="Plant invertase/pectin methylesterase inhibitor"/>
    <property type="match status" value="1"/>
</dbReference>
<evidence type="ECO:0000313" key="7">
    <source>
        <dbReference type="Proteomes" id="UP000327013"/>
    </source>
</evidence>
<evidence type="ECO:0000256" key="3">
    <source>
        <dbReference type="ARBA" id="ARBA00038471"/>
    </source>
</evidence>
<sequence>MKFAAFLIVLVLLQQYSLKEVGADLISDTCGKTDRSYLCAKYLRMDPRGASARDAKGLTRVSYEFVLDSATGTLSRVKNLITGSNDPALKKYLNMCSNFYATIVSDKVPNALKNLDSNSYVTAASLMSDAMFEAQMCERSFSIGPDVRRSPLTDKNTMVINLSDIAMHLTTSLP</sequence>
<dbReference type="AlphaFoldDB" id="A0A5N6RWG0"/>
<dbReference type="InterPro" id="IPR006501">
    <property type="entry name" value="Pectinesterase_inhib_dom"/>
</dbReference>
<dbReference type="InterPro" id="IPR052421">
    <property type="entry name" value="PCW_Enzyme_Inhibitor"/>
</dbReference>
<keyword evidence="1 4" id="KW-0732">Signal</keyword>
<organism evidence="6 7">
    <name type="scientific">Carpinus fangiana</name>
    <dbReference type="NCBI Taxonomy" id="176857"/>
    <lineage>
        <taxon>Eukaryota</taxon>
        <taxon>Viridiplantae</taxon>
        <taxon>Streptophyta</taxon>
        <taxon>Embryophyta</taxon>
        <taxon>Tracheophyta</taxon>
        <taxon>Spermatophyta</taxon>
        <taxon>Magnoliopsida</taxon>
        <taxon>eudicotyledons</taxon>
        <taxon>Gunneridae</taxon>
        <taxon>Pentapetalae</taxon>
        <taxon>rosids</taxon>
        <taxon>fabids</taxon>
        <taxon>Fagales</taxon>
        <taxon>Betulaceae</taxon>
        <taxon>Carpinus</taxon>
    </lineage>
</organism>
<dbReference type="NCBIfam" id="TIGR01614">
    <property type="entry name" value="PME_inhib"/>
    <property type="match status" value="1"/>
</dbReference>
<dbReference type="InterPro" id="IPR035513">
    <property type="entry name" value="Invertase/methylesterase_inhib"/>
</dbReference>
<dbReference type="Proteomes" id="UP000327013">
    <property type="component" value="Chromosome 8"/>
</dbReference>
<gene>
    <name evidence="6" type="ORF">FH972_020792</name>
</gene>
<dbReference type="SMART" id="SM00856">
    <property type="entry name" value="PMEI"/>
    <property type="match status" value="1"/>
</dbReference>
<comment type="similarity">
    <text evidence="3">Belongs to the PMEI family.</text>
</comment>
<dbReference type="PANTHER" id="PTHR36710:SF18">
    <property type="entry name" value="PECTINESTERASE INHIBITOR 5-RELATED"/>
    <property type="match status" value="1"/>
</dbReference>
<feature type="chain" id="PRO_5024278100" description="Pectinesterase inhibitor domain-containing protein" evidence="4">
    <location>
        <begin position="24"/>
        <end position="174"/>
    </location>
</feature>
<dbReference type="PANTHER" id="PTHR36710">
    <property type="entry name" value="PECTINESTERASE INHIBITOR-LIKE"/>
    <property type="match status" value="1"/>
</dbReference>